<dbReference type="Proteomes" id="UP000676506">
    <property type="component" value="Chromosome 1"/>
</dbReference>
<evidence type="ECO:0000256" key="4">
    <source>
        <dbReference type="ARBA" id="ARBA00022927"/>
    </source>
</evidence>
<evidence type="ECO:0000256" key="2">
    <source>
        <dbReference type="ARBA" id="ARBA00022448"/>
    </source>
</evidence>
<keyword evidence="7 9" id="KW-0472">Membrane</keyword>
<dbReference type="PRINTS" id="PR01506">
    <property type="entry name" value="TATBPROTEIN"/>
</dbReference>
<dbReference type="Pfam" id="PF02416">
    <property type="entry name" value="TatA_B_E"/>
    <property type="match status" value="1"/>
</dbReference>
<sequence length="165" mass="17596">MFGIGTPELIFIFLIGFFIFGPRQLPEIGRRLGEIMAQLRRAADDFKQTWEAEVESERTRLTKDLASVSVELEPASPNVLAPDVQPAEGAFARTPGQLSGEASEPSPMPATEALDADALDADVSRLDGASTPPEPNAILPTGPVAELARPVRPVAPAVEFVGYEG</sequence>
<dbReference type="InterPro" id="IPR003369">
    <property type="entry name" value="TatA/B/E"/>
</dbReference>
<protein>
    <submittedName>
        <fullName evidence="10">Twin-arginine translocase TatA/TatE family subunit</fullName>
    </submittedName>
</protein>
<evidence type="ECO:0000256" key="1">
    <source>
        <dbReference type="ARBA" id="ARBA00004167"/>
    </source>
</evidence>
<gene>
    <name evidence="10" type="ORF">J8C06_10000</name>
</gene>
<keyword evidence="3 9" id="KW-0812">Transmembrane</keyword>
<proteinExistence type="predicted"/>
<dbReference type="Gene3D" id="1.20.5.3310">
    <property type="match status" value="1"/>
</dbReference>
<evidence type="ECO:0000256" key="8">
    <source>
        <dbReference type="SAM" id="MobiDB-lite"/>
    </source>
</evidence>
<evidence type="ECO:0000313" key="10">
    <source>
        <dbReference type="EMBL" id="QUW02664.1"/>
    </source>
</evidence>
<comment type="subcellular location">
    <subcellularLocation>
        <location evidence="1">Membrane</location>
        <topology evidence="1">Single-pass membrane protein</topology>
    </subcellularLocation>
</comment>
<evidence type="ECO:0000256" key="9">
    <source>
        <dbReference type="SAM" id="Phobius"/>
    </source>
</evidence>
<organism evidence="10 11">
    <name type="scientific">Chloracidobacterium validum</name>
    <dbReference type="NCBI Taxonomy" id="2821543"/>
    <lineage>
        <taxon>Bacteria</taxon>
        <taxon>Pseudomonadati</taxon>
        <taxon>Acidobacteriota</taxon>
        <taxon>Terriglobia</taxon>
        <taxon>Terriglobales</taxon>
        <taxon>Acidobacteriaceae</taxon>
        <taxon>Chloracidobacterium</taxon>
    </lineage>
</organism>
<dbReference type="PANTHER" id="PTHR33162:SF1">
    <property type="entry name" value="SEC-INDEPENDENT PROTEIN TRANSLOCASE PROTEIN TATA, CHLOROPLASTIC"/>
    <property type="match status" value="1"/>
</dbReference>
<keyword evidence="5 9" id="KW-1133">Transmembrane helix</keyword>
<keyword evidence="2" id="KW-0813">Transport</keyword>
<feature type="region of interest" description="Disordered" evidence="8">
    <location>
        <begin position="89"/>
        <end position="110"/>
    </location>
</feature>
<dbReference type="RefSeq" id="WP_211428555.1">
    <property type="nucleotide sequence ID" value="NZ_CP072648.1"/>
</dbReference>
<accession>A0ABX8B6S7</accession>
<keyword evidence="6" id="KW-0811">Translocation</keyword>
<evidence type="ECO:0000256" key="3">
    <source>
        <dbReference type="ARBA" id="ARBA00022692"/>
    </source>
</evidence>
<feature type="transmembrane region" description="Helical" evidence="9">
    <location>
        <begin position="6"/>
        <end position="22"/>
    </location>
</feature>
<dbReference type="EMBL" id="CP072648">
    <property type="protein sequence ID" value="QUW02664.1"/>
    <property type="molecule type" value="Genomic_DNA"/>
</dbReference>
<evidence type="ECO:0000256" key="6">
    <source>
        <dbReference type="ARBA" id="ARBA00023010"/>
    </source>
</evidence>
<evidence type="ECO:0000256" key="7">
    <source>
        <dbReference type="ARBA" id="ARBA00023136"/>
    </source>
</evidence>
<keyword evidence="11" id="KW-1185">Reference proteome</keyword>
<evidence type="ECO:0000256" key="5">
    <source>
        <dbReference type="ARBA" id="ARBA00022989"/>
    </source>
</evidence>
<dbReference type="PANTHER" id="PTHR33162">
    <property type="entry name" value="SEC-INDEPENDENT PROTEIN TRANSLOCASE PROTEIN TATA, CHLOROPLASTIC"/>
    <property type="match status" value="1"/>
</dbReference>
<reference evidence="10 11" key="1">
    <citation type="submission" date="2021-03" db="EMBL/GenBank/DDBJ databases">
        <title>Genomic and phenotypic characterization of Chloracidobacterium isolates provides evidence for multiple species.</title>
        <authorList>
            <person name="Saini M.K."/>
            <person name="Costas A.M.G."/>
            <person name="Tank M."/>
            <person name="Bryant D.A."/>
        </authorList>
    </citation>
    <scope>NUCLEOTIDE SEQUENCE [LARGE SCALE GENOMIC DNA]</scope>
    <source>
        <strain evidence="10 11">BV2-C</strain>
    </source>
</reference>
<evidence type="ECO:0000313" key="11">
    <source>
        <dbReference type="Proteomes" id="UP000676506"/>
    </source>
</evidence>
<keyword evidence="4" id="KW-0653">Protein transport</keyword>
<name>A0ABX8B6S7_9BACT</name>